<evidence type="ECO:0000313" key="1">
    <source>
        <dbReference type="EMBL" id="VVC38785.1"/>
    </source>
</evidence>
<dbReference type="AlphaFoldDB" id="A0A5E4NB19"/>
<dbReference type="EMBL" id="CABPRJ010001499">
    <property type="protein sequence ID" value="VVC38785.1"/>
    <property type="molecule type" value="Genomic_DNA"/>
</dbReference>
<dbReference type="Proteomes" id="UP000325440">
    <property type="component" value="Unassembled WGS sequence"/>
</dbReference>
<evidence type="ECO:0000313" key="2">
    <source>
        <dbReference type="Proteomes" id="UP000325440"/>
    </source>
</evidence>
<dbReference type="OrthoDB" id="6614157at2759"/>
<dbReference type="SUPFAM" id="SSF53098">
    <property type="entry name" value="Ribonuclease H-like"/>
    <property type="match status" value="1"/>
</dbReference>
<dbReference type="InterPro" id="IPR036397">
    <property type="entry name" value="RNaseH_sf"/>
</dbReference>
<accession>A0A5E4NB19</accession>
<keyword evidence="2" id="KW-1185">Reference proteome</keyword>
<dbReference type="GO" id="GO:0003676">
    <property type="term" value="F:nucleic acid binding"/>
    <property type="evidence" value="ECO:0007669"/>
    <property type="project" value="InterPro"/>
</dbReference>
<protein>
    <submittedName>
        <fullName evidence="1">Ribonuclease H-like domain</fullName>
    </submittedName>
</protein>
<name>A0A5E4NB19_9HEMI</name>
<dbReference type="Gene3D" id="3.30.420.10">
    <property type="entry name" value="Ribonuclease H-like superfamily/Ribonuclease H"/>
    <property type="match status" value="1"/>
</dbReference>
<gene>
    <name evidence="1" type="ORF">CINCED_3A002573</name>
</gene>
<organism evidence="1 2">
    <name type="scientific">Cinara cedri</name>
    <dbReference type="NCBI Taxonomy" id="506608"/>
    <lineage>
        <taxon>Eukaryota</taxon>
        <taxon>Metazoa</taxon>
        <taxon>Ecdysozoa</taxon>
        <taxon>Arthropoda</taxon>
        <taxon>Hexapoda</taxon>
        <taxon>Insecta</taxon>
        <taxon>Pterygota</taxon>
        <taxon>Neoptera</taxon>
        <taxon>Paraneoptera</taxon>
        <taxon>Hemiptera</taxon>
        <taxon>Sternorrhyncha</taxon>
        <taxon>Aphidomorpha</taxon>
        <taxon>Aphidoidea</taxon>
        <taxon>Aphididae</taxon>
        <taxon>Lachninae</taxon>
        <taxon>Cinara</taxon>
    </lineage>
</organism>
<reference evidence="1 2" key="1">
    <citation type="submission" date="2019-08" db="EMBL/GenBank/DDBJ databases">
        <authorList>
            <person name="Alioto T."/>
            <person name="Alioto T."/>
            <person name="Gomez Garrido J."/>
        </authorList>
    </citation>
    <scope>NUCLEOTIDE SEQUENCE [LARGE SCALE GENOMIC DNA]</scope>
</reference>
<sequence length="168" mass="19252">MKEIVIKPLRTHHYKPLYVKINEIQEEISVNINNTIPIESPYPFRPWHTNLIEVNTDLKTFYKNFTPHRQIINSFHEIINNNFNSFYQICTDASKAPNQTGFAITHTSQNILFKLPQFTSIYTAEILAIFEALSTYSLSVTHSNILILSDSMSAISAKSNTNTKCNIA</sequence>
<dbReference type="InterPro" id="IPR012337">
    <property type="entry name" value="RNaseH-like_sf"/>
</dbReference>
<proteinExistence type="predicted"/>